<dbReference type="Gene3D" id="2.40.40.20">
    <property type="match status" value="1"/>
</dbReference>
<organism evidence="6">
    <name type="scientific">Desulfitobacterium hafniense</name>
    <name type="common">Desulfitobacterium frappieri</name>
    <dbReference type="NCBI Taxonomy" id="49338"/>
    <lineage>
        <taxon>Bacteria</taxon>
        <taxon>Bacillati</taxon>
        <taxon>Bacillota</taxon>
        <taxon>Clostridia</taxon>
        <taxon>Eubacteriales</taxon>
        <taxon>Desulfitobacteriaceae</taxon>
        <taxon>Desulfitobacterium</taxon>
    </lineage>
</organism>
<dbReference type="GO" id="GO:0018818">
    <property type="term" value="F:acetylene hydratase activity"/>
    <property type="evidence" value="ECO:0007669"/>
    <property type="project" value="InterPro"/>
</dbReference>
<dbReference type="AlphaFoldDB" id="A0A098B5U3"/>
<keyword evidence="2" id="KW-0479">Metal-binding</keyword>
<evidence type="ECO:0000256" key="1">
    <source>
        <dbReference type="ARBA" id="ARBA00010312"/>
    </source>
</evidence>
<protein>
    <submittedName>
        <fullName evidence="6">Molybdopterin oxidoreductase, acetylene hydratase-like</fullName>
    </submittedName>
</protein>
<gene>
    <name evidence="6" type="ORF">DPCES_3831</name>
</gene>
<evidence type="ECO:0000313" key="6">
    <source>
        <dbReference type="EMBL" id="CDX03717.1"/>
    </source>
</evidence>
<sequence length="747" mass="84408">MSTKIDLEQEGVEVKKACCYFCHQNCGCLVYVKDGKILHFEGDTEYPTNSGGLCCRGNVNLIHLDHEARVNFPLKRKGERGSGEWERITWEQAIDEIGTKLAEIRQHYGAEAVATAGGTSRTDDWARRRFMNLFGSPNGFHNAHLCWIPTFMIETAVYGWSPFEIDLGSSRCLVLWGQNPAISTLPEMSGVSGLKANGLKVIVIDPRYTETAAKADLWIPVRPGSDLALALAWINVIIYEGLADYDFVYEYCQGFDELTAHVEEFTPEWAEPLTGVSADLIREGARMYAMNKPGNIQWGTALDQIGKPAGATQHARAILRAITGNLDCPGADLLTGPSLEFVTDEEMELNEFLTEEQRAKQLGSDKFKLVTWPGYGRIAEIARKYWGKAPTAEWMCEAHPPTVFNAILTGEPYPVKALLVSATNPVNSYGESQKVLAALKAVDFMVTCDYWLTPTAMLSDYVLPMAGSFERPTITSTYGCSDFLMCSQRAIQPMYERHSDFEFWRDLGIRLGQKEHWPWETLEDAYFYRIKDLGYGVESYDEFVEFYRFHFPEREYFKYKEKGGFGTPSGKVEIYSSVLEELGYPPLPPYIAPVENEVDYPELAKEYPLILTTGAGVMPFHHSEHFNIKELRFIRHEPHMEINPDTAAEYGIQEGDWVWVETRRGRIKQKASLTEGIRPGTVFTERGWWYPERDLRNPELGGCLESNTNVLTSTADEDCDPLSGSWANRGLLCKVYKVSSSDRREGK</sequence>
<dbReference type="RefSeq" id="WP_208926215.1">
    <property type="nucleotide sequence ID" value="NZ_LK996017.1"/>
</dbReference>
<dbReference type="GO" id="GO:0043546">
    <property type="term" value="F:molybdopterin cofactor binding"/>
    <property type="evidence" value="ECO:0007669"/>
    <property type="project" value="InterPro"/>
</dbReference>
<dbReference type="PROSITE" id="PS51669">
    <property type="entry name" value="4FE4S_MOW_BIS_MGD"/>
    <property type="match status" value="1"/>
</dbReference>
<name>A0A098B5U3_DESHA</name>
<dbReference type="CDD" id="cd02781">
    <property type="entry name" value="MopB_CT_Acetylene-hydratase"/>
    <property type="match status" value="1"/>
</dbReference>
<dbReference type="InterPro" id="IPR006656">
    <property type="entry name" value="Mopterin_OxRdtase"/>
</dbReference>
<keyword evidence="4" id="KW-0411">Iron-sulfur</keyword>
<accession>A0A098B5U3</accession>
<evidence type="ECO:0000256" key="2">
    <source>
        <dbReference type="ARBA" id="ARBA00022723"/>
    </source>
</evidence>
<dbReference type="PANTHER" id="PTHR43742:SF6">
    <property type="entry name" value="OXIDOREDUCTASE YYAE-RELATED"/>
    <property type="match status" value="1"/>
</dbReference>
<evidence type="ECO:0000256" key="3">
    <source>
        <dbReference type="ARBA" id="ARBA00023004"/>
    </source>
</evidence>
<comment type="similarity">
    <text evidence="1">Belongs to the prokaryotic molybdopterin-containing oxidoreductase family.</text>
</comment>
<dbReference type="PATRIC" id="fig|49338.4.peg.4114"/>
<dbReference type="InterPro" id="IPR037949">
    <property type="entry name" value="MopB_CT_Acetylene-hydratase"/>
</dbReference>
<dbReference type="SUPFAM" id="SSF53706">
    <property type="entry name" value="Formate dehydrogenase/DMSO reductase, domains 1-3"/>
    <property type="match status" value="1"/>
</dbReference>
<keyword evidence="3" id="KW-0408">Iron</keyword>
<dbReference type="CDD" id="cd02759">
    <property type="entry name" value="MopB_Acetylene-hydratase"/>
    <property type="match status" value="1"/>
</dbReference>
<feature type="domain" description="4Fe-4S Mo/W bis-MGD-type" evidence="5">
    <location>
        <begin position="11"/>
        <end position="68"/>
    </location>
</feature>
<evidence type="ECO:0000256" key="4">
    <source>
        <dbReference type="ARBA" id="ARBA00023014"/>
    </source>
</evidence>
<dbReference type="Pfam" id="PF04879">
    <property type="entry name" value="Molybdop_Fe4S4"/>
    <property type="match status" value="1"/>
</dbReference>
<reference evidence="6" key="1">
    <citation type="submission" date="2014-07" db="EMBL/GenBank/DDBJ databases">
        <authorList>
            <person name="Hornung V.Bastian."/>
        </authorList>
    </citation>
    <scope>NUCLEOTIDE SEQUENCE</scope>
    <source>
        <strain evidence="6">PCE-S</strain>
    </source>
</reference>
<dbReference type="SMART" id="SM00926">
    <property type="entry name" value="Molybdop_Fe4S4"/>
    <property type="match status" value="1"/>
</dbReference>
<dbReference type="GO" id="GO:0046872">
    <property type="term" value="F:metal ion binding"/>
    <property type="evidence" value="ECO:0007669"/>
    <property type="project" value="UniProtKB-KW"/>
</dbReference>
<dbReference type="Gene3D" id="3.40.50.740">
    <property type="match status" value="1"/>
</dbReference>
<dbReference type="Gene3D" id="3.40.228.10">
    <property type="entry name" value="Dimethylsulfoxide Reductase, domain 2"/>
    <property type="match status" value="1"/>
</dbReference>
<dbReference type="SUPFAM" id="SSF50692">
    <property type="entry name" value="ADC-like"/>
    <property type="match status" value="1"/>
</dbReference>
<dbReference type="GO" id="GO:0051536">
    <property type="term" value="F:iron-sulfur cluster binding"/>
    <property type="evidence" value="ECO:0007669"/>
    <property type="project" value="UniProtKB-KW"/>
</dbReference>
<dbReference type="InterPro" id="IPR009010">
    <property type="entry name" value="Asp_de-COase-like_dom_sf"/>
</dbReference>
<dbReference type="InterPro" id="IPR006657">
    <property type="entry name" value="MoPterin_dinucl-bd_dom"/>
</dbReference>
<dbReference type="Pfam" id="PF01568">
    <property type="entry name" value="Molydop_binding"/>
    <property type="match status" value="1"/>
</dbReference>
<dbReference type="InterPro" id="IPR041930">
    <property type="entry name" value="Acetylene_hydratase"/>
</dbReference>
<dbReference type="Gene3D" id="2.20.25.90">
    <property type="entry name" value="ADC-like domains"/>
    <property type="match status" value="1"/>
</dbReference>
<dbReference type="InterPro" id="IPR006963">
    <property type="entry name" value="Mopterin_OxRdtase_4Fe-4S_dom"/>
</dbReference>
<dbReference type="InterPro" id="IPR050612">
    <property type="entry name" value="Prok_Mopterin_Oxidored"/>
</dbReference>
<evidence type="ECO:0000259" key="5">
    <source>
        <dbReference type="PROSITE" id="PS51669"/>
    </source>
</evidence>
<dbReference type="EMBL" id="LK996017">
    <property type="protein sequence ID" value="CDX03717.1"/>
    <property type="molecule type" value="Genomic_DNA"/>
</dbReference>
<proteinExistence type="inferred from homology"/>
<dbReference type="PANTHER" id="PTHR43742">
    <property type="entry name" value="TRIMETHYLAMINE-N-OXIDE REDUCTASE"/>
    <property type="match status" value="1"/>
</dbReference>
<dbReference type="GO" id="GO:0016491">
    <property type="term" value="F:oxidoreductase activity"/>
    <property type="evidence" value="ECO:0007669"/>
    <property type="project" value="InterPro"/>
</dbReference>
<dbReference type="Pfam" id="PF00384">
    <property type="entry name" value="Molybdopterin"/>
    <property type="match status" value="1"/>
</dbReference>